<dbReference type="AlphaFoldDB" id="A0A2I0WT23"/>
<evidence type="ECO:0000256" key="4">
    <source>
        <dbReference type="RuleBase" id="RU363099"/>
    </source>
</evidence>
<dbReference type="InterPro" id="IPR044859">
    <property type="entry name" value="Allene_oxi_cyc_Dirigent"/>
</dbReference>
<dbReference type="Gene3D" id="2.40.480.10">
    <property type="entry name" value="Allene oxide cyclase-like"/>
    <property type="match status" value="1"/>
</dbReference>
<keyword evidence="5" id="KW-0812">Transmembrane</keyword>
<accession>A0A2I0WT23</accession>
<keyword evidence="4" id="KW-0052">Apoplast</keyword>
<dbReference type="PANTHER" id="PTHR21495">
    <property type="entry name" value="NUCLEOPORIN-RELATED"/>
    <property type="match status" value="1"/>
</dbReference>
<dbReference type="InterPro" id="IPR004265">
    <property type="entry name" value="Dirigent"/>
</dbReference>
<sequence>MHAINSNLISPNHNTTNQKPFIFYPLMASISFTLPIFLTIFFFLTLKTIPTIETDANETRLLFYYHERTKSPNATAIKVVSSPVDPTVPIFAVGNIFVFDDPLTEGLDPASHVLGRVQGELVFASLDGYDGLYNFNIVFTDLDPWTGSTLTVIGRNPTQQTVKELPVVGGTGRFRRTRGYIILTRLTSLARPDGIITFEVNLTLWNN</sequence>
<organism evidence="6 7">
    <name type="scientific">Dendrobium catenatum</name>
    <dbReference type="NCBI Taxonomy" id="906689"/>
    <lineage>
        <taxon>Eukaryota</taxon>
        <taxon>Viridiplantae</taxon>
        <taxon>Streptophyta</taxon>
        <taxon>Embryophyta</taxon>
        <taxon>Tracheophyta</taxon>
        <taxon>Spermatophyta</taxon>
        <taxon>Magnoliopsida</taxon>
        <taxon>Liliopsida</taxon>
        <taxon>Asparagales</taxon>
        <taxon>Orchidaceae</taxon>
        <taxon>Epidendroideae</taxon>
        <taxon>Malaxideae</taxon>
        <taxon>Dendrobiinae</taxon>
        <taxon>Dendrobium</taxon>
    </lineage>
</organism>
<evidence type="ECO:0000256" key="5">
    <source>
        <dbReference type="SAM" id="Phobius"/>
    </source>
</evidence>
<evidence type="ECO:0000256" key="3">
    <source>
        <dbReference type="ARBA" id="ARBA00022525"/>
    </source>
</evidence>
<keyword evidence="3 4" id="KW-0964">Secreted</keyword>
<keyword evidence="7" id="KW-1185">Reference proteome</keyword>
<reference evidence="6 7" key="1">
    <citation type="journal article" date="2016" name="Sci. Rep.">
        <title>The Dendrobium catenatum Lindl. genome sequence provides insights into polysaccharide synthase, floral development and adaptive evolution.</title>
        <authorList>
            <person name="Zhang G.Q."/>
            <person name="Xu Q."/>
            <person name="Bian C."/>
            <person name="Tsai W.C."/>
            <person name="Yeh C.M."/>
            <person name="Liu K.W."/>
            <person name="Yoshida K."/>
            <person name="Zhang L.S."/>
            <person name="Chang S.B."/>
            <person name="Chen F."/>
            <person name="Shi Y."/>
            <person name="Su Y.Y."/>
            <person name="Zhang Y.Q."/>
            <person name="Chen L.J."/>
            <person name="Yin Y."/>
            <person name="Lin M."/>
            <person name="Huang H."/>
            <person name="Deng H."/>
            <person name="Wang Z.W."/>
            <person name="Zhu S.L."/>
            <person name="Zhao X."/>
            <person name="Deng C."/>
            <person name="Niu S.C."/>
            <person name="Huang J."/>
            <person name="Wang M."/>
            <person name="Liu G.H."/>
            <person name="Yang H.J."/>
            <person name="Xiao X.J."/>
            <person name="Hsiao Y.Y."/>
            <person name="Wu W.L."/>
            <person name="Chen Y.Y."/>
            <person name="Mitsuda N."/>
            <person name="Ohme-Takagi M."/>
            <person name="Luo Y.B."/>
            <person name="Van de Peer Y."/>
            <person name="Liu Z.J."/>
        </authorList>
    </citation>
    <scope>NUCLEOTIDE SEQUENCE [LARGE SCALE GENOMIC DNA]</scope>
    <source>
        <tissue evidence="6">The whole plant</tissue>
    </source>
</reference>
<evidence type="ECO:0000313" key="7">
    <source>
        <dbReference type="Proteomes" id="UP000233837"/>
    </source>
</evidence>
<comment type="subunit">
    <text evidence="2 4">Homodimer.</text>
</comment>
<dbReference type="Pfam" id="PF03018">
    <property type="entry name" value="Dirigent"/>
    <property type="match status" value="1"/>
</dbReference>
<reference evidence="6 7" key="2">
    <citation type="journal article" date="2017" name="Nature">
        <title>The Apostasia genome and the evolution of orchids.</title>
        <authorList>
            <person name="Zhang G.Q."/>
            <person name="Liu K.W."/>
            <person name="Li Z."/>
            <person name="Lohaus R."/>
            <person name="Hsiao Y.Y."/>
            <person name="Niu S.C."/>
            <person name="Wang J.Y."/>
            <person name="Lin Y.C."/>
            <person name="Xu Q."/>
            <person name="Chen L.J."/>
            <person name="Yoshida K."/>
            <person name="Fujiwara S."/>
            <person name="Wang Z.W."/>
            <person name="Zhang Y.Q."/>
            <person name="Mitsuda N."/>
            <person name="Wang M."/>
            <person name="Liu G.H."/>
            <person name="Pecoraro L."/>
            <person name="Huang H.X."/>
            <person name="Xiao X.J."/>
            <person name="Lin M."/>
            <person name="Wu X.Y."/>
            <person name="Wu W.L."/>
            <person name="Chen Y.Y."/>
            <person name="Chang S.B."/>
            <person name="Sakamoto S."/>
            <person name="Ohme-Takagi M."/>
            <person name="Yagi M."/>
            <person name="Zeng S.J."/>
            <person name="Shen C.Y."/>
            <person name="Yeh C.M."/>
            <person name="Luo Y.B."/>
            <person name="Tsai W.C."/>
            <person name="Van de Peer Y."/>
            <person name="Liu Z.J."/>
        </authorList>
    </citation>
    <scope>NUCLEOTIDE SEQUENCE [LARGE SCALE GENOMIC DNA]</scope>
    <source>
        <tissue evidence="6">The whole plant</tissue>
    </source>
</reference>
<comment type="similarity">
    <text evidence="1 4">Belongs to the plant dirigent protein family.</text>
</comment>
<evidence type="ECO:0000256" key="1">
    <source>
        <dbReference type="ARBA" id="ARBA00010746"/>
    </source>
</evidence>
<proteinExistence type="inferred from homology"/>
<dbReference type="GO" id="GO:0009699">
    <property type="term" value="P:phenylpropanoid biosynthetic process"/>
    <property type="evidence" value="ECO:0007669"/>
    <property type="project" value="UniProtKB-ARBA"/>
</dbReference>
<feature type="transmembrane region" description="Helical" evidence="5">
    <location>
        <begin position="21"/>
        <end position="44"/>
    </location>
</feature>
<keyword evidence="5" id="KW-1133">Transmembrane helix</keyword>
<comment type="function">
    <text evidence="4">Dirigent proteins impart stereoselectivity on the phenoxy radical-coupling reaction, yielding optically active lignans from two molecules of coniferyl alcohol in the biosynthesis of lignans, flavonolignans, and alkaloids and thus plays a central role in plant secondary metabolism.</text>
</comment>
<dbReference type="Proteomes" id="UP000233837">
    <property type="component" value="Unassembled WGS sequence"/>
</dbReference>
<comment type="subcellular location">
    <subcellularLocation>
        <location evidence="4">Secreted</location>
        <location evidence="4">Extracellular space</location>
        <location evidence="4">Apoplast</location>
    </subcellularLocation>
</comment>
<dbReference type="EMBL" id="KZ502442">
    <property type="protein sequence ID" value="PKU78806.1"/>
    <property type="molecule type" value="Genomic_DNA"/>
</dbReference>
<evidence type="ECO:0000256" key="2">
    <source>
        <dbReference type="ARBA" id="ARBA00011738"/>
    </source>
</evidence>
<keyword evidence="5" id="KW-0472">Membrane</keyword>
<protein>
    <recommendedName>
        <fullName evidence="4">Dirigent protein</fullName>
    </recommendedName>
</protein>
<dbReference type="GO" id="GO:0048046">
    <property type="term" value="C:apoplast"/>
    <property type="evidence" value="ECO:0007669"/>
    <property type="project" value="UniProtKB-SubCell"/>
</dbReference>
<name>A0A2I0WT23_9ASPA</name>
<evidence type="ECO:0000313" key="6">
    <source>
        <dbReference type="EMBL" id="PKU78806.1"/>
    </source>
</evidence>
<gene>
    <name evidence="6" type="primary">PI206</name>
    <name evidence="6" type="ORF">MA16_Dca000149</name>
</gene>